<feature type="region of interest" description="Disordered" evidence="1">
    <location>
        <begin position="178"/>
        <end position="208"/>
    </location>
</feature>
<reference evidence="2" key="2">
    <citation type="submission" date="2023-09" db="EMBL/GenBank/DDBJ databases">
        <title>Ecological and genomic based identification of the Bifidobacterium adolescentis prototype of the healthy human gut microbiota.</title>
        <authorList>
            <person name="Lugli G.A."/>
            <person name="Argentini C."/>
            <person name="Tarracchini C."/>
            <person name="Fontana F."/>
            <person name="Alessandri G."/>
            <person name="Mancabelli L."/>
            <person name="Milani C."/>
            <person name="Turroni F."/>
            <person name="Ventura M."/>
        </authorList>
    </citation>
    <scope>NUCLEOTIDE SEQUENCE</scope>
    <source>
        <strain evidence="2">703B</strain>
    </source>
</reference>
<reference evidence="2" key="1">
    <citation type="journal article" date="2016" name="Sci. Rep.">
        <title>Evaluation of genetic diversity among strains of the human gut commensal Bifidobacterium adolescentis.</title>
        <authorList>
            <person name="Duranti S."/>
            <person name="Milani C."/>
            <person name="Lugli G.A."/>
            <person name="Mancabelli L."/>
            <person name="Turroni F."/>
            <person name="Ferrario C."/>
            <person name="Mangifesta M."/>
            <person name="Viappiani A."/>
            <person name="Sanchez B."/>
            <person name="Margolles A."/>
            <person name="van Sinderen D."/>
            <person name="Ventura M."/>
        </authorList>
    </citation>
    <scope>NUCLEOTIDE SEQUENCE</scope>
    <source>
        <strain evidence="2">703B</strain>
    </source>
</reference>
<evidence type="ECO:0000313" key="4">
    <source>
        <dbReference type="Proteomes" id="UP000193179"/>
    </source>
</evidence>
<evidence type="ECO:0000313" key="3">
    <source>
        <dbReference type="EMBL" id="WNE86188.1"/>
    </source>
</evidence>
<proteinExistence type="predicted"/>
<gene>
    <name evidence="3" type="ORF">B0703_04615</name>
    <name evidence="2" type="ORF">B0703_05750</name>
</gene>
<dbReference type="EMBL" id="CP133648">
    <property type="protein sequence ID" value="WNE84519.1"/>
    <property type="molecule type" value="Genomic_DNA"/>
</dbReference>
<dbReference type="AlphaFoldDB" id="A0A1X2Z802"/>
<dbReference type="Proteomes" id="UP000193179">
    <property type="component" value="Chromosome"/>
</dbReference>
<sequence>MSWSAYLYDTMTGLLAQRLDVPSFSWSMTVSDSSFSTTAQGKGVGDDELSGMELPWSQIPGDTPAARAAALQPYKRGIVLFWKSPSDDPVSMGHPILAGALGVRKSSWHDVSVPYVSMMGLLNDRYLVHEDAFGKDVGHTSKQVFRWENLSWRALACEVIRQCTSYKPGGELPIDLPYLDETGTHSLPPDGASGDKNAPKRKSKKRVNTADGYVETVVDGDTTTITEQHVAKKTKQITETKPYTYETRKGKVTKNHTTTKTITISQTTVTKKTVTKNYEDYSEQTVTTTTTVFSFDAKGNQTGSTTSTDGPHKTILSRQTVAEYADFNVSNHRASDILKNIANVDGGPDMQFRPYLSDTQHIRFQFLAGSDGDVYLNQDKRLSLSCSPYGGTLENVEIDRAAPYMRVYATGAGSDSGTMCDLAEDLSLTSISDPWPLREATLSSSDSKTYDLLDSAAKGMLEVNRHPLAQLSGEINVNDCDESGMPLHPLGSFWPGEMFDIAIDGFPDWPDGVYPMRLMQMSGDETGKVTLKFDPVREPVE</sequence>
<accession>A0A1X2Z802</accession>
<name>A0A1X2Z802_BIFAD</name>
<dbReference type="RefSeq" id="WP_236837831.1">
    <property type="nucleotide sequence ID" value="NZ_CP133648.1"/>
</dbReference>
<evidence type="ECO:0000313" key="2">
    <source>
        <dbReference type="EMBL" id="WNE84519.1"/>
    </source>
</evidence>
<evidence type="ECO:0000256" key="1">
    <source>
        <dbReference type="SAM" id="MobiDB-lite"/>
    </source>
</evidence>
<dbReference type="EMBL" id="CP133648">
    <property type="protein sequence ID" value="WNE86188.1"/>
    <property type="molecule type" value="Genomic_DNA"/>
</dbReference>
<protein>
    <submittedName>
        <fullName evidence="2">Uncharacterized protein</fullName>
    </submittedName>
</protein>
<organism evidence="2 4">
    <name type="scientific">Bifidobacterium adolescentis</name>
    <dbReference type="NCBI Taxonomy" id="1680"/>
    <lineage>
        <taxon>Bacteria</taxon>
        <taxon>Bacillati</taxon>
        <taxon>Actinomycetota</taxon>
        <taxon>Actinomycetes</taxon>
        <taxon>Bifidobacteriales</taxon>
        <taxon>Bifidobacteriaceae</taxon>
        <taxon>Bifidobacterium</taxon>
    </lineage>
</organism>